<comment type="similarity">
    <text evidence="1">Belongs to the ABC transporter superfamily.</text>
</comment>
<dbReference type="Pfam" id="PF00005">
    <property type="entry name" value="ABC_tran"/>
    <property type="match status" value="1"/>
</dbReference>
<dbReference type="GO" id="GO:0016887">
    <property type="term" value="F:ATP hydrolysis activity"/>
    <property type="evidence" value="ECO:0007669"/>
    <property type="project" value="InterPro"/>
</dbReference>
<evidence type="ECO:0000313" key="7">
    <source>
        <dbReference type="Proteomes" id="UP000094707"/>
    </source>
</evidence>
<dbReference type="Gene3D" id="3.40.50.300">
    <property type="entry name" value="P-loop containing nucleotide triphosphate hydrolases"/>
    <property type="match status" value="1"/>
</dbReference>
<keyword evidence="7" id="KW-1185">Reference proteome</keyword>
<keyword evidence="3" id="KW-0547">Nucleotide-binding</keyword>
<dbReference type="PANTHER" id="PTHR42734:SF17">
    <property type="entry name" value="METAL TRANSPORT SYSTEM ATP-BINDING PROTEIN TM_0124-RELATED"/>
    <property type="match status" value="1"/>
</dbReference>
<sequence length="256" mass="29042">MAEKILEVQNLGYSVNGRAVLEDINLSIEDRDYVAIIGPNGGGKSTLLKLILGILKPDSGKVEIFGKPPEKARSYMGYLPQQVLFDHDFPINVFETVLTGRYRGLFKGYTAEDKKAVEDVLEEVDMLKYRDRQISRLSGGQMQRVFIARALVRNPRILLLDEPMASIDPEMQHSFYKLLSRLKERMTIILVSHDVGAVSTQVNKIACLNKKLFYHGPVEESAEGLEEIYKCPLELISHGIPHRVLEKHPHEDQEEL</sequence>
<dbReference type="PANTHER" id="PTHR42734">
    <property type="entry name" value="METAL TRANSPORT SYSTEM ATP-BINDING PROTEIN TM_0124-RELATED"/>
    <property type="match status" value="1"/>
</dbReference>
<evidence type="ECO:0000256" key="3">
    <source>
        <dbReference type="ARBA" id="ARBA00022741"/>
    </source>
</evidence>
<protein>
    <submittedName>
        <fullName evidence="6">Zinc uptake system ATP-binding protein ZurA</fullName>
    </submittedName>
</protein>
<organism evidence="6 7">
    <name type="scientific">Methanobacterium congolense</name>
    <dbReference type="NCBI Taxonomy" id="118062"/>
    <lineage>
        <taxon>Archaea</taxon>
        <taxon>Methanobacteriati</taxon>
        <taxon>Methanobacteriota</taxon>
        <taxon>Methanomada group</taxon>
        <taxon>Methanobacteria</taxon>
        <taxon>Methanobacteriales</taxon>
        <taxon>Methanobacteriaceae</taxon>
        <taxon>Methanobacterium</taxon>
    </lineage>
</organism>
<dbReference type="RefSeq" id="WP_071906856.1">
    <property type="nucleotide sequence ID" value="NZ_LT607756.1"/>
</dbReference>
<gene>
    <name evidence="6" type="primary">zurA</name>
    <name evidence="6" type="ORF">MCBB_1167</name>
</gene>
<dbReference type="InterPro" id="IPR003439">
    <property type="entry name" value="ABC_transporter-like_ATP-bd"/>
</dbReference>
<keyword evidence="4 6" id="KW-0067">ATP-binding</keyword>
<dbReference type="OrthoDB" id="10909at2157"/>
<dbReference type="PROSITE" id="PS50893">
    <property type="entry name" value="ABC_TRANSPORTER_2"/>
    <property type="match status" value="1"/>
</dbReference>
<dbReference type="PROSITE" id="PS00211">
    <property type="entry name" value="ABC_TRANSPORTER_1"/>
    <property type="match status" value="1"/>
</dbReference>
<reference evidence="6 7" key="1">
    <citation type="submission" date="2016-08" db="EMBL/GenBank/DDBJ databases">
        <authorList>
            <person name="Seilhamer J.J."/>
        </authorList>
    </citation>
    <scope>NUCLEOTIDE SEQUENCE [LARGE SCALE GENOMIC DNA]</scope>
    <source>
        <strain evidence="6">Buetzberg</strain>
    </source>
</reference>
<accession>A0A1D3L2D9</accession>
<proteinExistence type="inferred from homology"/>
<dbReference type="GO" id="GO:0005524">
    <property type="term" value="F:ATP binding"/>
    <property type="evidence" value="ECO:0007669"/>
    <property type="project" value="UniProtKB-KW"/>
</dbReference>
<keyword evidence="2" id="KW-0813">Transport</keyword>
<dbReference type="SUPFAM" id="SSF52540">
    <property type="entry name" value="P-loop containing nucleoside triphosphate hydrolases"/>
    <property type="match status" value="1"/>
</dbReference>
<evidence type="ECO:0000256" key="4">
    <source>
        <dbReference type="ARBA" id="ARBA00022840"/>
    </source>
</evidence>
<dbReference type="CDD" id="cd03235">
    <property type="entry name" value="ABC_Metallic_Cations"/>
    <property type="match status" value="1"/>
</dbReference>
<dbReference type="InterPro" id="IPR017871">
    <property type="entry name" value="ABC_transporter-like_CS"/>
</dbReference>
<dbReference type="InterPro" id="IPR050153">
    <property type="entry name" value="Metal_Ion_Import_ABC"/>
</dbReference>
<dbReference type="AlphaFoldDB" id="A0A1D3L2D9"/>
<dbReference type="STRING" id="118062.MCBB_1167"/>
<evidence type="ECO:0000256" key="1">
    <source>
        <dbReference type="ARBA" id="ARBA00005417"/>
    </source>
</evidence>
<dbReference type="InterPro" id="IPR003593">
    <property type="entry name" value="AAA+_ATPase"/>
</dbReference>
<dbReference type="GeneID" id="30412012"/>
<dbReference type="Proteomes" id="UP000094707">
    <property type="component" value="Chromosome I"/>
</dbReference>
<dbReference type="PATRIC" id="fig|129848.4.peg.1178"/>
<dbReference type="EMBL" id="LT607756">
    <property type="protein sequence ID" value="SCG85725.1"/>
    <property type="molecule type" value="Genomic_DNA"/>
</dbReference>
<evidence type="ECO:0000256" key="2">
    <source>
        <dbReference type="ARBA" id="ARBA00022448"/>
    </source>
</evidence>
<dbReference type="SMART" id="SM00382">
    <property type="entry name" value="AAA"/>
    <property type="match status" value="1"/>
</dbReference>
<name>A0A1D3L2D9_9EURY</name>
<dbReference type="KEGG" id="mcub:MCBB_1167"/>
<dbReference type="InterPro" id="IPR027417">
    <property type="entry name" value="P-loop_NTPase"/>
</dbReference>
<dbReference type="FunFam" id="3.40.50.300:FF:000134">
    <property type="entry name" value="Iron-enterobactin ABC transporter ATP-binding protein"/>
    <property type="match status" value="1"/>
</dbReference>
<evidence type="ECO:0000313" key="6">
    <source>
        <dbReference type="EMBL" id="SCG85725.1"/>
    </source>
</evidence>
<feature type="domain" description="ABC transporter" evidence="5">
    <location>
        <begin position="6"/>
        <end position="235"/>
    </location>
</feature>
<evidence type="ECO:0000259" key="5">
    <source>
        <dbReference type="PROSITE" id="PS50893"/>
    </source>
</evidence>